<dbReference type="EMBL" id="CABPSI010000004">
    <property type="protein sequence ID" value="VVE34209.1"/>
    <property type="molecule type" value="Genomic_DNA"/>
</dbReference>
<comment type="cofactor">
    <cofactor evidence="3">
        <name>[2Fe-2S] cluster</name>
        <dbReference type="ChEBI" id="CHEBI:190135"/>
    </cofactor>
</comment>
<dbReference type="GO" id="GO:0016491">
    <property type="term" value="F:oxidoreductase activity"/>
    <property type="evidence" value="ECO:0007669"/>
    <property type="project" value="InterPro"/>
</dbReference>
<dbReference type="InterPro" id="IPR001433">
    <property type="entry name" value="OxRdtase_FAD/NAD-bd"/>
</dbReference>
<evidence type="ECO:0000256" key="1">
    <source>
        <dbReference type="ARBA" id="ARBA00001974"/>
    </source>
</evidence>
<protein>
    <submittedName>
        <fullName evidence="6">CDP-6-deoxy-delta-3,4-glucoseen reductase</fullName>
    </submittedName>
</protein>
<evidence type="ECO:0000313" key="7">
    <source>
        <dbReference type="Proteomes" id="UP000333828"/>
    </source>
</evidence>
<keyword evidence="7" id="KW-1185">Reference proteome</keyword>
<dbReference type="PRINTS" id="PR00406">
    <property type="entry name" value="CYTB5RDTASE"/>
</dbReference>
<dbReference type="PANTHER" id="PTHR47354">
    <property type="entry name" value="NADH OXIDOREDUCTASE HCR"/>
    <property type="match status" value="1"/>
</dbReference>
<dbReference type="InterPro" id="IPR036010">
    <property type="entry name" value="2Fe-2S_ferredoxin-like_sf"/>
</dbReference>
<name>A0A5E4XCR7_9BURK</name>
<dbReference type="AlphaFoldDB" id="A0A5E4XCR7"/>
<evidence type="ECO:0000256" key="3">
    <source>
        <dbReference type="ARBA" id="ARBA00034078"/>
    </source>
</evidence>
<dbReference type="SUPFAM" id="SSF54292">
    <property type="entry name" value="2Fe-2S ferredoxin-like"/>
    <property type="match status" value="1"/>
</dbReference>
<keyword evidence="2" id="KW-0479">Metal-binding</keyword>
<dbReference type="RefSeq" id="WP_150685362.1">
    <property type="nucleotide sequence ID" value="NZ_CABPSI010000004.1"/>
</dbReference>
<dbReference type="PROSITE" id="PS51085">
    <property type="entry name" value="2FE2S_FER_2"/>
    <property type="match status" value="1"/>
</dbReference>
<dbReference type="GO" id="GO:0051537">
    <property type="term" value="F:2 iron, 2 sulfur cluster binding"/>
    <property type="evidence" value="ECO:0007669"/>
    <property type="project" value="UniProtKB-KW"/>
</dbReference>
<dbReference type="Pfam" id="PF00970">
    <property type="entry name" value="FAD_binding_6"/>
    <property type="match status" value="1"/>
</dbReference>
<comment type="cofactor">
    <cofactor evidence="1">
        <name>FAD</name>
        <dbReference type="ChEBI" id="CHEBI:57692"/>
    </cofactor>
</comment>
<dbReference type="Proteomes" id="UP000333828">
    <property type="component" value="Unassembled WGS sequence"/>
</dbReference>
<dbReference type="PANTHER" id="PTHR47354:SF5">
    <property type="entry name" value="PROTEIN RFBI"/>
    <property type="match status" value="1"/>
</dbReference>
<keyword evidence="2" id="KW-0001">2Fe-2S</keyword>
<dbReference type="InterPro" id="IPR001709">
    <property type="entry name" value="Flavoprot_Pyr_Nucl_cyt_Rdtase"/>
</dbReference>
<evidence type="ECO:0000256" key="2">
    <source>
        <dbReference type="ARBA" id="ARBA00022714"/>
    </source>
</evidence>
<reference evidence="6 7" key="1">
    <citation type="submission" date="2019-08" db="EMBL/GenBank/DDBJ databases">
        <authorList>
            <person name="Peeters C."/>
        </authorList>
    </citation>
    <scope>NUCLEOTIDE SEQUENCE [LARGE SCALE GENOMIC DNA]</scope>
    <source>
        <strain evidence="6 7">LMG 31115</strain>
    </source>
</reference>
<evidence type="ECO:0000259" key="5">
    <source>
        <dbReference type="PROSITE" id="PS51384"/>
    </source>
</evidence>
<feature type="domain" description="FAD-binding FR-type" evidence="5">
    <location>
        <begin position="98"/>
        <end position="209"/>
    </location>
</feature>
<dbReference type="SUPFAM" id="SSF52343">
    <property type="entry name" value="Ferredoxin reductase-like, C-terminal NADP-linked domain"/>
    <property type="match status" value="1"/>
</dbReference>
<dbReference type="InterPro" id="IPR006058">
    <property type="entry name" value="2Fe2S_fd_BS"/>
</dbReference>
<proteinExistence type="predicted"/>
<dbReference type="Gene3D" id="3.10.20.30">
    <property type="match status" value="1"/>
</dbReference>
<dbReference type="PRINTS" id="PR00371">
    <property type="entry name" value="FPNCR"/>
</dbReference>
<dbReference type="InterPro" id="IPR001041">
    <property type="entry name" value="2Fe-2S_ferredoxin-type"/>
</dbReference>
<accession>A0A5E4XCR7</accession>
<dbReference type="Gene3D" id="3.40.50.80">
    <property type="entry name" value="Nucleotide-binding domain of ferredoxin-NADP reductase (FNR) module"/>
    <property type="match status" value="1"/>
</dbReference>
<dbReference type="InterPro" id="IPR017938">
    <property type="entry name" value="Riboflavin_synthase-like_b-brl"/>
</dbReference>
<dbReference type="Pfam" id="PF00111">
    <property type="entry name" value="Fer2"/>
    <property type="match status" value="1"/>
</dbReference>
<dbReference type="InterPro" id="IPR017927">
    <property type="entry name" value="FAD-bd_FR_type"/>
</dbReference>
<dbReference type="InterPro" id="IPR012675">
    <property type="entry name" value="Beta-grasp_dom_sf"/>
</dbReference>
<dbReference type="CDD" id="cd06189">
    <property type="entry name" value="flavin_oxioreductase"/>
    <property type="match status" value="1"/>
</dbReference>
<evidence type="ECO:0000313" key="6">
    <source>
        <dbReference type="EMBL" id="VVE34209.1"/>
    </source>
</evidence>
<dbReference type="Pfam" id="PF00175">
    <property type="entry name" value="NAD_binding_1"/>
    <property type="match status" value="1"/>
</dbReference>
<keyword evidence="2" id="KW-0411">Iron-sulfur</keyword>
<dbReference type="SUPFAM" id="SSF63380">
    <property type="entry name" value="Riboflavin synthase domain-like"/>
    <property type="match status" value="1"/>
</dbReference>
<dbReference type="Gene3D" id="2.40.30.10">
    <property type="entry name" value="Translation factors"/>
    <property type="match status" value="1"/>
</dbReference>
<dbReference type="InterPro" id="IPR050415">
    <property type="entry name" value="MRET"/>
</dbReference>
<feature type="domain" description="2Fe-2S ferredoxin-type" evidence="4">
    <location>
        <begin position="3"/>
        <end position="92"/>
    </location>
</feature>
<dbReference type="InterPro" id="IPR039261">
    <property type="entry name" value="FNR_nucleotide-bd"/>
</dbReference>
<dbReference type="PROSITE" id="PS51384">
    <property type="entry name" value="FAD_FR"/>
    <property type="match status" value="1"/>
</dbReference>
<organism evidence="6 7">
    <name type="scientific">Pandoraea iniqua</name>
    <dbReference type="NCBI Taxonomy" id="2508288"/>
    <lineage>
        <taxon>Bacteria</taxon>
        <taxon>Pseudomonadati</taxon>
        <taxon>Pseudomonadota</taxon>
        <taxon>Betaproteobacteria</taxon>
        <taxon>Burkholderiales</taxon>
        <taxon>Burkholderiaceae</taxon>
        <taxon>Pandoraea</taxon>
    </lineage>
</organism>
<gene>
    <name evidence="6" type="ORF">PIN31115_03795</name>
</gene>
<dbReference type="CDD" id="cd00207">
    <property type="entry name" value="fer2"/>
    <property type="match status" value="1"/>
</dbReference>
<evidence type="ECO:0000259" key="4">
    <source>
        <dbReference type="PROSITE" id="PS51085"/>
    </source>
</evidence>
<dbReference type="InterPro" id="IPR008333">
    <property type="entry name" value="Cbr1-like_FAD-bd_dom"/>
</dbReference>
<sequence length="350" mass="38080">MSYRITWIEAQQSFEATPDETVLEAARRAGVVLPSECEFGGCGTCRVNVRQGQVHYDEHPLALSQEEAEAGDALLCQAHARSDLAISTERVLAAPEPARRRKARVLHKASLTADVTRLVLAFADDAPWAYRPGQYVNVLGGDAGPRSFSIASRPEAAGIEGVDGVDVSTSLELHIRRIEGGHFTQTRLSALRPGDILDVDAPLGGFGYHEDDYRPIVMVATGTGIAPLRSMLAGMLASGDTPPIDLYWGGRTQSALYLHEELTQLAQQHEDFRYVPVLSRPDGAWQGARGYVQDAVVSDHPDLSEHALYLCGSPVMIDDARRAFMAHGASVRYLYADSFTFQHLPVDVAA</sequence>
<keyword evidence="2" id="KW-0408">Iron</keyword>
<dbReference type="PROSITE" id="PS00197">
    <property type="entry name" value="2FE2S_FER_1"/>
    <property type="match status" value="1"/>
</dbReference>